<dbReference type="InterPro" id="IPR050109">
    <property type="entry name" value="HTH-type_TetR-like_transc_reg"/>
</dbReference>
<keyword evidence="1" id="KW-0805">Transcription regulation</keyword>
<dbReference type="PANTHER" id="PTHR30055:SF148">
    <property type="entry name" value="TETR-FAMILY TRANSCRIPTIONAL REGULATOR"/>
    <property type="match status" value="1"/>
</dbReference>
<evidence type="ECO:0000256" key="4">
    <source>
        <dbReference type="PROSITE-ProRule" id="PRU00335"/>
    </source>
</evidence>
<dbReference type="PROSITE" id="PS50977">
    <property type="entry name" value="HTH_TETR_2"/>
    <property type="match status" value="1"/>
</dbReference>
<evidence type="ECO:0000256" key="1">
    <source>
        <dbReference type="ARBA" id="ARBA00023015"/>
    </source>
</evidence>
<dbReference type="Pfam" id="PF00440">
    <property type="entry name" value="TetR_N"/>
    <property type="match status" value="1"/>
</dbReference>
<dbReference type="PRINTS" id="PR00455">
    <property type="entry name" value="HTHTETR"/>
</dbReference>
<accession>A0ABZ1IJZ6</accession>
<dbReference type="InterPro" id="IPR009057">
    <property type="entry name" value="Homeodomain-like_sf"/>
</dbReference>
<dbReference type="SUPFAM" id="SSF48498">
    <property type="entry name" value="Tetracyclin repressor-like, C-terminal domain"/>
    <property type="match status" value="1"/>
</dbReference>
<keyword evidence="2 4" id="KW-0238">DNA-binding</keyword>
<proteinExistence type="predicted"/>
<dbReference type="InterPro" id="IPR001647">
    <property type="entry name" value="HTH_TetR"/>
</dbReference>
<sequence>MAESPVPSPVLPPRSARAHACALSAARDLLAEGGLPAATVDAISARSGVSKATLYKHWPSRTALAAEAFGREMADAIPLPDTGDPRADLEEQVRRVSAFYAGPTGEVFAQLLAACVTDPLAAPFFREFFLDGRRAAISVLWQRLVDAGLASPSVTAETATDLLFGPLIFRRLTGHAPLTISEADAIASAALEGLLRRE</sequence>
<dbReference type="EMBL" id="CP142149">
    <property type="protein sequence ID" value="WSE34829.1"/>
    <property type="molecule type" value="Genomic_DNA"/>
</dbReference>
<dbReference type="Proteomes" id="UP001330812">
    <property type="component" value="Chromosome"/>
</dbReference>
<feature type="DNA-binding region" description="H-T-H motif" evidence="4">
    <location>
        <begin position="39"/>
        <end position="58"/>
    </location>
</feature>
<dbReference type="SUPFAM" id="SSF46689">
    <property type="entry name" value="Homeodomain-like"/>
    <property type="match status" value="1"/>
</dbReference>
<feature type="domain" description="HTH tetR-type" evidence="5">
    <location>
        <begin position="16"/>
        <end position="76"/>
    </location>
</feature>
<dbReference type="PANTHER" id="PTHR30055">
    <property type="entry name" value="HTH-TYPE TRANSCRIPTIONAL REGULATOR RUTR"/>
    <property type="match status" value="1"/>
</dbReference>
<dbReference type="Gene3D" id="1.10.357.10">
    <property type="entry name" value="Tetracycline Repressor, domain 2"/>
    <property type="match status" value="1"/>
</dbReference>
<reference evidence="6 7" key="1">
    <citation type="journal article" date="2015" name="Int. J. Syst. Evol. Microbiol.">
        <title>Amycolatopsis rhabdoformis sp. nov., an actinomycete isolated from a tropical forest soil.</title>
        <authorList>
            <person name="Souza W.R."/>
            <person name="Silva R.E."/>
            <person name="Goodfellow M."/>
            <person name="Busarakam K."/>
            <person name="Figueiro F.S."/>
            <person name="Ferreira D."/>
            <person name="Rodrigues-Filho E."/>
            <person name="Moraes L.A.B."/>
            <person name="Zucchi T.D."/>
        </authorList>
    </citation>
    <scope>NUCLEOTIDE SEQUENCE [LARGE SCALE GENOMIC DNA]</scope>
    <source>
        <strain evidence="6 7">NCIMB 14900</strain>
    </source>
</reference>
<dbReference type="InterPro" id="IPR036271">
    <property type="entry name" value="Tet_transcr_reg_TetR-rel_C_sf"/>
</dbReference>
<dbReference type="Pfam" id="PF16859">
    <property type="entry name" value="TetR_C_11"/>
    <property type="match status" value="1"/>
</dbReference>
<evidence type="ECO:0000256" key="3">
    <source>
        <dbReference type="ARBA" id="ARBA00023163"/>
    </source>
</evidence>
<gene>
    <name evidence="6" type="ORF">VSH64_22575</name>
</gene>
<evidence type="ECO:0000313" key="7">
    <source>
        <dbReference type="Proteomes" id="UP001330812"/>
    </source>
</evidence>
<dbReference type="Gene3D" id="1.10.10.60">
    <property type="entry name" value="Homeodomain-like"/>
    <property type="match status" value="1"/>
</dbReference>
<evidence type="ECO:0000259" key="5">
    <source>
        <dbReference type="PROSITE" id="PS50977"/>
    </source>
</evidence>
<evidence type="ECO:0000256" key="2">
    <source>
        <dbReference type="ARBA" id="ARBA00023125"/>
    </source>
</evidence>
<evidence type="ECO:0000313" key="6">
    <source>
        <dbReference type="EMBL" id="WSE34829.1"/>
    </source>
</evidence>
<keyword evidence="7" id="KW-1185">Reference proteome</keyword>
<dbReference type="RefSeq" id="WP_326837636.1">
    <property type="nucleotide sequence ID" value="NZ_CP142149.1"/>
</dbReference>
<organism evidence="6 7">
    <name type="scientific">Amycolatopsis rhabdoformis</name>
    <dbReference type="NCBI Taxonomy" id="1448059"/>
    <lineage>
        <taxon>Bacteria</taxon>
        <taxon>Bacillati</taxon>
        <taxon>Actinomycetota</taxon>
        <taxon>Actinomycetes</taxon>
        <taxon>Pseudonocardiales</taxon>
        <taxon>Pseudonocardiaceae</taxon>
        <taxon>Amycolatopsis</taxon>
    </lineage>
</organism>
<dbReference type="InterPro" id="IPR011075">
    <property type="entry name" value="TetR_C"/>
</dbReference>
<keyword evidence="3" id="KW-0804">Transcription</keyword>
<protein>
    <submittedName>
        <fullName evidence="6">TetR/AcrR family transcriptional regulator</fullName>
    </submittedName>
</protein>
<name>A0ABZ1IJZ6_9PSEU</name>